<dbReference type="Proteomes" id="UP000288490">
    <property type="component" value="Unassembled WGS sequence"/>
</dbReference>
<dbReference type="PANTHER" id="PTHR43630:SF1">
    <property type="entry name" value="POLY-BETA-1,6-N-ACETYL-D-GLUCOSAMINE SYNTHASE"/>
    <property type="match status" value="1"/>
</dbReference>
<keyword evidence="2" id="KW-0328">Glycosyltransferase</keyword>
<keyword evidence="6" id="KW-1185">Reference proteome</keyword>
<dbReference type="GO" id="GO:0016757">
    <property type="term" value="F:glycosyltransferase activity"/>
    <property type="evidence" value="ECO:0007669"/>
    <property type="project" value="UniProtKB-KW"/>
</dbReference>
<dbReference type="SUPFAM" id="SSF53448">
    <property type="entry name" value="Nucleotide-diphospho-sugar transferases"/>
    <property type="match status" value="1"/>
</dbReference>
<evidence type="ECO:0000256" key="2">
    <source>
        <dbReference type="ARBA" id="ARBA00022676"/>
    </source>
</evidence>
<dbReference type="OrthoDB" id="9810303at2"/>
<sequence>MLVVLVISLIATSIYFFYISLIRNIKSQEFEPATNYSPLHYAIIIPCLNESKVIEATLERLLSNLGNRDASIYLVDDDSDDDTVEKIKKFTDKRIKLIEKKKPNAQKGKGHSLNLVFEQIKQDFLHIDDKSIIVTIIDSDGFLCDDAFYIADSIFMDPTNDAAQARVKILRNKYKYNFLINFQDIEFFEIIDNIQRFRMHTDTVGLGGNGQFTRLSALKELENTPWSPCLLEDYDLTIRMLLNGHKIIYTGNLIIFQQGLTSYKRYVKQRSRWVQGSIQCIKYVPKILSSSNIPTVGKVEMLYFLLQPFMNLINIFIIAVSAYLILSYIIFHLKIHTLISLILMLLITVYPGYIFSKRYCTDINRITETTKYEMILIKMQGLLMYVYTLLTIPSVLLAFFRQIFGFKSWIKTEREEDS</sequence>
<dbReference type="Pfam" id="PF13641">
    <property type="entry name" value="Glyco_tranf_2_3"/>
    <property type="match status" value="1"/>
</dbReference>
<evidence type="ECO:0000313" key="5">
    <source>
        <dbReference type="EMBL" id="RST93112.1"/>
    </source>
</evidence>
<evidence type="ECO:0008006" key="7">
    <source>
        <dbReference type="Google" id="ProtNLM"/>
    </source>
</evidence>
<feature type="transmembrane region" description="Helical" evidence="4">
    <location>
        <begin position="6"/>
        <end position="22"/>
    </location>
</feature>
<feature type="transmembrane region" description="Helical" evidence="4">
    <location>
        <begin position="337"/>
        <end position="355"/>
    </location>
</feature>
<comment type="caution">
    <text evidence="5">The sequence shown here is derived from an EMBL/GenBank/DDBJ whole genome shotgun (WGS) entry which is preliminary data.</text>
</comment>
<feature type="transmembrane region" description="Helical" evidence="4">
    <location>
        <begin position="382"/>
        <end position="404"/>
    </location>
</feature>
<organism evidence="5 6">
    <name type="scientific">Vagococcus bubulae</name>
    <dbReference type="NCBI Taxonomy" id="1977868"/>
    <lineage>
        <taxon>Bacteria</taxon>
        <taxon>Bacillati</taxon>
        <taxon>Bacillota</taxon>
        <taxon>Bacilli</taxon>
        <taxon>Lactobacillales</taxon>
        <taxon>Enterococcaceae</taxon>
        <taxon>Vagococcus</taxon>
    </lineage>
</organism>
<dbReference type="Gene3D" id="3.90.550.10">
    <property type="entry name" value="Spore Coat Polysaccharide Biosynthesis Protein SpsA, Chain A"/>
    <property type="match status" value="1"/>
</dbReference>
<evidence type="ECO:0000256" key="1">
    <source>
        <dbReference type="ARBA" id="ARBA00006739"/>
    </source>
</evidence>
<proteinExistence type="inferred from homology"/>
<evidence type="ECO:0000313" key="6">
    <source>
        <dbReference type="Proteomes" id="UP000288490"/>
    </source>
</evidence>
<dbReference type="EMBL" id="NGJT01000013">
    <property type="protein sequence ID" value="RST93112.1"/>
    <property type="molecule type" value="Genomic_DNA"/>
</dbReference>
<keyword evidence="4" id="KW-0812">Transmembrane</keyword>
<dbReference type="PANTHER" id="PTHR43630">
    <property type="entry name" value="POLY-BETA-1,6-N-ACETYL-D-GLUCOSAMINE SYNTHASE"/>
    <property type="match status" value="1"/>
</dbReference>
<protein>
    <recommendedName>
        <fullName evidence="7">Glycosyltransferase 2-like domain-containing protein</fullName>
    </recommendedName>
</protein>
<dbReference type="RefSeq" id="WP_125957895.1">
    <property type="nucleotide sequence ID" value="NZ_JAQEJV010000012.1"/>
</dbReference>
<keyword evidence="4" id="KW-1133">Transmembrane helix</keyword>
<evidence type="ECO:0000256" key="3">
    <source>
        <dbReference type="ARBA" id="ARBA00022679"/>
    </source>
</evidence>
<dbReference type="InterPro" id="IPR029044">
    <property type="entry name" value="Nucleotide-diphossugar_trans"/>
</dbReference>
<name>A0A429ZHC3_9ENTE</name>
<comment type="similarity">
    <text evidence="1">Belongs to the glycosyltransferase 2 family.</text>
</comment>
<keyword evidence="4" id="KW-0472">Membrane</keyword>
<dbReference type="AlphaFoldDB" id="A0A429ZHC3"/>
<feature type="transmembrane region" description="Helical" evidence="4">
    <location>
        <begin position="311"/>
        <end position="331"/>
    </location>
</feature>
<reference evidence="5 6" key="1">
    <citation type="submission" date="2017-05" db="EMBL/GenBank/DDBJ databases">
        <title>Vagococcus spp. assemblies.</title>
        <authorList>
            <person name="Gulvik C.A."/>
        </authorList>
    </citation>
    <scope>NUCLEOTIDE SEQUENCE [LARGE SCALE GENOMIC DNA]</scope>
    <source>
        <strain evidence="5 6">SS1994</strain>
    </source>
</reference>
<gene>
    <name evidence="5" type="ORF">CBF36_07820</name>
</gene>
<evidence type="ECO:0000256" key="4">
    <source>
        <dbReference type="SAM" id="Phobius"/>
    </source>
</evidence>
<keyword evidence="3" id="KW-0808">Transferase</keyword>
<accession>A0A429ZHC3</accession>